<gene>
    <name evidence="3" type="ORF">M9Y10_002424</name>
</gene>
<feature type="compositionally biased region" description="Polar residues" evidence="2">
    <location>
        <begin position="1622"/>
        <end position="1665"/>
    </location>
</feature>
<keyword evidence="4" id="KW-1185">Reference proteome</keyword>
<feature type="compositionally biased region" description="Low complexity" evidence="2">
    <location>
        <begin position="1597"/>
        <end position="1621"/>
    </location>
</feature>
<evidence type="ECO:0000313" key="3">
    <source>
        <dbReference type="EMBL" id="KAK8900101.1"/>
    </source>
</evidence>
<accession>A0ABR2L9Q1</accession>
<feature type="compositionally biased region" description="Polar residues" evidence="2">
    <location>
        <begin position="1583"/>
        <end position="1596"/>
    </location>
</feature>
<evidence type="ECO:0008006" key="5">
    <source>
        <dbReference type="Google" id="ProtNLM"/>
    </source>
</evidence>
<keyword evidence="1" id="KW-0175">Coiled coil</keyword>
<evidence type="ECO:0000313" key="4">
    <source>
        <dbReference type="Proteomes" id="UP001470230"/>
    </source>
</evidence>
<proteinExistence type="predicted"/>
<name>A0ABR2L9Q1_9EUKA</name>
<organism evidence="3 4">
    <name type="scientific">Tritrichomonas musculus</name>
    <dbReference type="NCBI Taxonomy" id="1915356"/>
    <lineage>
        <taxon>Eukaryota</taxon>
        <taxon>Metamonada</taxon>
        <taxon>Parabasalia</taxon>
        <taxon>Tritrichomonadida</taxon>
        <taxon>Tritrichomonadidae</taxon>
        <taxon>Tritrichomonas</taxon>
    </lineage>
</organism>
<dbReference type="EMBL" id="JAPFFF010000001">
    <property type="protein sequence ID" value="KAK8900101.1"/>
    <property type="molecule type" value="Genomic_DNA"/>
</dbReference>
<feature type="coiled-coil region" evidence="1">
    <location>
        <begin position="1298"/>
        <end position="1332"/>
    </location>
</feature>
<evidence type="ECO:0000256" key="2">
    <source>
        <dbReference type="SAM" id="MobiDB-lite"/>
    </source>
</evidence>
<comment type="caution">
    <text evidence="3">The sequence shown here is derived from an EMBL/GenBank/DDBJ whole genome shotgun (WGS) entry which is preliminary data.</text>
</comment>
<feature type="region of interest" description="Disordered" evidence="2">
    <location>
        <begin position="1583"/>
        <end position="1677"/>
    </location>
</feature>
<evidence type="ECO:0000256" key="1">
    <source>
        <dbReference type="SAM" id="Coils"/>
    </source>
</evidence>
<reference evidence="3 4" key="1">
    <citation type="submission" date="2024-04" db="EMBL/GenBank/DDBJ databases">
        <title>Tritrichomonas musculus Genome.</title>
        <authorList>
            <person name="Alves-Ferreira E."/>
            <person name="Grigg M."/>
            <person name="Lorenzi H."/>
            <person name="Galac M."/>
        </authorList>
    </citation>
    <scope>NUCLEOTIDE SEQUENCE [LARGE SCALE GENOMIC DNA]</scope>
    <source>
        <strain evidence="3 4">EAF2021</strain>
    </source>
</reference>
<sequence length="1975" mass="230252">MEGNNLPITDTSESNVLDLFDLLDANDIKTASLFLPAINFSKYGPFIINFLKTSQNNKDTRDLRWKINCVLAKYLNSQDQEKNDKFDFNFQPDIENEYIDDFFNSSKDQIVSFILPFLNNQKTPKTNEIHNLSFYTIVFSESYPGIFDCLYDTKFKHLLYDVITIPKLFEILSTDFLYILKDPPTEFLKTVAIDLSDAPMFFKSSLNYQYPDFTLMLQKRLSLESQYPGTFPQIYNGNFLSLLNTSFVTEESFFDITSNLVLEHLTIGEFDDIKNIDYSLFGQTDAIRIIPYILCAYQQPLYSDLRNAMTLIEHLITKSRQLKQGQISQVANSPLAPSTPSSSGSNLTSFVEGFKNSFQSKKSILSRSNSNLGLFDKANESIINDKNIEVMIDILQRFKNDQDLATYISVISKVETMVNDLTNMSIPKYLYEIISRKEIVSQWSTKSFYLINDQDRDIDFDFIRGFHIFNIFLYNYPVPQSKVGIMKNIYDFANEISSIMKEIKNYDVRKSICLDIFSILFLRAKGRFLVSINYVRAILSVLALHSDSTYITDALARVSKINTKVNNDFTSLFIRDPKDFFNAIENRKFQTAYIFSKSGIFGNLFILAYSMYLIASKMQIPITAAEFTDHLNFEIGLSVNEEGFLLNNHHNKSRIKDKILTHLSGNSESIVPEIPTVHFDVRTELEDVIEQFSQKYDIPSEKIKEMLDERGNVNCLQNVELNVADDRTKEKIENGLANEETWKTLSNYARSFNSSTINGAKVSDCFHKAKHLLDFILYMNKYYNFCMLQPQVNPDSIFDEFNIFIPLTSIVNSGNIEKAEEFCSFLKIDLFKVVIENLDKFFISQTFLDYYEEQYPLEIKAIKMENSIEDNKNVNEYLLEDENFSENQIIYKIIDKIKLNEKVDYDEIGFYKIDHHILYKLIITNNIEIFERYDKNNRYSNYYKSTSFPSNKDFNTEMISLLKMIDYIAPADDLPMLEAIYFDHMKKLNELKDDKAIVEFYLNKKQYNDALNYVRSINNLNDELFELLLIVHDDLDFIDHLFFFFPKKFVPLAKHFSHYEECFEVIQKYSPKDKKKEVEGFINLPFKIRENSQIFDIESIISAFKSHPNETFNIRTHNCYLINDDVKLSIIDTFTEDVKINFEFDIIQLNKYVNFLFPLFETHSDLIKKWTKIIMTWINSIVVRSPSDEEKAIRGMTSTSFLISEQETVRKLFDNEFLTEIQVIHDFLFLHLNRRFSLEYNFEAFGVNNNLFFSDYILSFVYKYDLFQIEGLINDAFNADIENLIVHRVKSQIQLGLIQEARRTIQHYNLILKDMKKKKKKLDFDIKSTEEKRDRTQMKDYLLNENAKTTNTIKKHRSCSISEITEKYSEKADIENSEEDDHFLFVDNFHDFMKSSYRFNDDGSNLFLHINLEHPFYSVFMHTSAFDTDFILSSFYPEDVNSASSSQNNNEYSQVDENVVLTTEKVDSYSKLNYNYIEYVKRVINSKKSRERVKKDTNHDMSALLKFQLRFYATAFSTIPSALLILNSTGNFGTAYQVLMSIQDQLKRHNYFVLHFYPATFFYSFRPLSEPMRTRSLNQARIRSAASESNIQLKAPTNNNNNTQQTSKAQQSTQQKVNVQQAPSSTSPRKGNSSDKSVTFSPIQETQQNMNAKQQSTNARQQNMNVRKRPRNDAATQDPTRILTFLKSQDTESILTPGLIASLIFFLEEKHMYSLLTSLSFFANRLEDSAIAAIHAFAGNTNNWHYIDHAIKCLSQTLLMRQNKAPIPTNPDGTVQLSVFSRDETLQSITLLKEKVVLQKEILNFFSEMKGLFDEKYDILNNEEATMNCSTFLLLNFNFSVFQKIRKLMANDFRPKSLIKLLAVQLSRKDSTSIDQFFDFYEVKYRHLKDSLLPCLLRELSTNKNWQNILRLILLVPSPMERLYYFIEFDFIYEALGIILSPDQNKEMLSFLPYIAHRVASIGNTELFANVSGLI</sequence>
<dbReference type="Proteomes" id="UP001470230">
    <property type="component" value="Unassembled WGS sequence"/>
</dbReference>
<protein>
    <recommendedName>
        <fullName evidence="5">HECT domain-containing protein</fullName>
    </recommendedName>
</protein>